<name>A0A0R3PEB5_ANGCS</name>
<dbReference type="GO" id="GO:0015271">
    <property type="term" value="F:outward rectifier potassium channel activity"/>
    <property type="evidence" value="ECO:0007669"/>
    <property type="project" value="TreeGrafter"/>
</dbReference>
<evidence type="ECO:0000313" key="10">
    <source>
        <dbReference type="EMBL" id="VDM53972.1"/>
    </source>
</evidence>
<feature type="transmembrane region" description="Helical" evidence="8">
    <location>
        <begin position="109"/>
        <end position="129"/>
    </location>
</feature>
<keyword evidence="4 8" id="KW-1133">Transmembrane helix</keyword>
<reference evidence="10 11" key="2">
    <citation type="submission" date="2018-11" db="EMBL/GenBank/DDBJ databases">
        <authorList>
            <consortium name="Pathogen Informatics"/>
        </authorList>
    </citation>
    <scope>NUCLEOTIDE SEQUENCE [LARGE SCALE GENOMIC DNA]</scope>
    <source>
        <strain evidence="10 11">Costa Rica</strain>
    </source>
</reference>
<evidence type="ECO:0000256" key="7">
    <source>
        <dbReference type="ARBA" id="ARBA00023303"/>
    </source>
</evidence>
<dbReference type="Proteomes" id="UP000267027">
    <property type="component" value="Unassembled WGS sequence"/>
</dbReference>
<evidence type="ECO:0000313" key="12">
    <source>
        <dbReference type="WBParaSite" id="ACOC_0000238601-mRNA-1"/>
    </source>
</evidence>
<dbReference type="EMBL" id="UYYA01000472">
    <property type="protein sequence ID" value="VDM53972.1"/>
    <property type="molecule type" value="Genomic_DNA"/>
</dbReference>
<dbReference type="Gene3D" id="1.10.287.70">
    <property type="match status" value="2"/>
</dbReference>
<sequence>MVAIRKAALEEAILNIAKQMTMVINDPEQTITVQTMAAYVKNTYKTLLQQEAAYVGSTFYKDEDPNNHMMWTFGSSFFFSMNVFTTTGYGRKIRSKHDIEEGEMFTLPVLLCMVIMFAYLMGTTTFIFIYDKLSGPPETGIDYFLSFYFSFISISTIGLGDVMPNNVTFDPLITILFFFGMPLMKVVNSSTYQCVEKSTIGILTFFENRLLQISQGSRIPVTLNESTKPCSITLTDTNSSALKEDPQNDIAIRSMLTFIKSDAHVYDHHFGRVNLTTRTDAL</sequence>
<accession>A0A0R3PEB5</accession>
<dbReference type="InterPro" id="IPR003280">
    <property type="entry name" value="2pore_dom_K_chnl"/>
</dbReference>
<dbReference type="WBParaSite" id="ACOC_0000238601-mRNA-1">
    <property type="protein sequence ID" value="ACOC_0000238601-mRNA-1"/>
    <property type="gene ID" value="ACOC_0000238601"/>
</dbReference>
<feature type="transmembrane region" description="Helical" evidence="8">
    <location>
        <begin position="69"/>
        <end position="89"/>
    </location>
</feature>
<dbReference type="GO" id="GO:0005886">
    <property type="term" value="C:plasma membrane"/>
    <property type="evidence" value="ECO:0007669"/>
    <property type="project" value="TreeGrafter"/>
</dbReference>
<evidence type="ECO:0000313" key="11">
    <source>
        <dbReference type="Proteomes" id="UP000267027"/>
    </source>
</evidence>
<evidence type="ECO:0000256" key="1">
    <source>
        <dbReference type="ARBA" id="ARBA00004141"/>
    </source>
</evidence>
<evidence type="ECO:0000256" key="2">
    <source>
        <dbReference type="ARBA" id="ARBA00022448"/>
    </source>
</evidence>
<evidence type="ECO:0000256" key="3">
    <source>
        <dbReference type="ARBA" id="ARBA00022692"/>
    </source>
</evidence>
<evidence type="ECO:0000259" key="9">
    <source>
        <dbReference type="Pfam" id="PF07885"/>
    </source>
</evidence>
<reference evidence="12" key="1">
    <citation type="submission" date="2017-02" db="UniProtKB">
        <authorList>
            <consortium name="WormBaseParasite"/>
        </authorList>
    </citation>
    <scope>IDENTIFICATION</scope>
</reference>
<evidence type="ECO:0000256" key="6">
    <source>
        <dbReference type="ARBA" id="ARBA00023136"/>
    </source>
</evidence>
<dbReference type="SUPFAM" id="SSF81324">
    <property type="entry name" value="Voltage-gated potassium channels"/>
    <property type="match status" value="2"/>
</dbReference>
<keyword evidence="6 8" id="KW-0472">Membrane</keyword>
<gene>
    <name evidence="10" type="ORF">ACOC_LOCUS2387</name>
</gene>
<dbReference type="PANTHER" id="PTHR11003:SF305">
    <property type="entry name" value="POTASSIUM CHANNEL DOMAIN-CONTAINING PROTEIN"/>
    <property type="match status" value="1"/>
</dbReference>
<keyword evidence="11" id="KW-1185">Reference proteome</keyword>
<protein>
    <submittedName>
        <fullName evidence="12">Ion_trans_2 domain-containing protein</fullName>
    </submittedName>
</protein>
<feature type="domain" description="Potassium channel" evidence="9">
    <location>
        <begin position="119"/>
        <end position="190"/>
    </location>
</feature>
<keyword evidence="7" id="KW-0407">Ion channel</keyword>
<dbReference type="PANTHER" id="PTHR11003">
    <property type="entry name" value="POTASSIUM CHANNEL, SUBFAMILY K"/>
    <property type="match status" value="1"/>
</dbReference>
<evidence type="ECO:0000256" key="4">
    <source>
        <dbReference type="ARBA" id="ARBA00022989"/>
    </source>
</evidence>
<dbReference type="GO" id="GO:0022841">
    <property type="term" value="F:potassium ion leak channel activity"/>
    <property type="evidence" value="ECO:0007669"/>
    <property type="project" value="TreeGrafter"/>
</dbReference>
<keyword evidence="5" id="KW-0406">Ion transport</keyword>
<dbReference type="GO" id="GO:0030322">
    <property type="term" value="P:stabilization of membrane potential"/>
    <property type="evidence" value="ECO:0007669"/>
    <property type="project" value="TreeGrafter"/>
</dbReference>
<dbReference type="InterPro" id="IPR013099">
    <property type="entry name" value="K_chnl_dom"/>
</dbReference>
<comment type="subcellular location">
    <subcellularLocation>
        <location evidence="1">Membrane</location>
        <topology evidence="1">Multi-pass membrane protein</topology>
    </subcellularLocation>
</comment>
<proteinExistence type="predicted"/>
<dbReference type="Pfam" id="PF07885">
    <property type="entry name" value="Ion_trans_2"/>
    <property type="match status" value="1"/>
</dbReference>
<dbReference type="AlphaFoldDB" id="A0A0R3PEB5"/>
<dbReference type="OrthoDB" id="5842169at2759"/>
<feature type="transmembrane region" description="Helical" evidence="8">
    <location>
        <begin position="167"/>
        <end position="184"/>
    </location>
</feature>
<evidence type="ECO:0000256" key="5">
    <source>
        <dbReference type="ARBA" id="ARBA00023065"/>
    </source>
</evidence>
<organism evidence="12">
    <name type="scientific">Angiostrongylus costaricensis</name>
    <name type="common">Nematode worm</name>
    <dbReference type="NCBI Taxonomy" id="334426"/>
    <lineage>
        <taxon>Eukaryota</taxon>
        <taxon>Metazoa</taxon>
        <taxon>Ecdysozoa</taxon>
        <taxon>Nematoda</taxon>
        <taxon>Chromadorea</taxon>
        <taxon>Rhabditida</taxon>
        <taxon>Rhabditina</taxon>
        <taxon>Rhabditomorpha</taxon>
        <taxon>Strongyloidea</taxon>
        <taxon>Metastrongylidae</taxon>
        <taxon>Angiostrongylus</taxon>
    </lineage>
</organism>
<keyword evidence="3 8" id="KW-0812">Transmembrane</keyword>
<keyword evidence="2" id="KW-0813">Transport</keyword>
<evidence type="ECO:0000256" key="8">
    <source>
        <dbReference type="SAM" id="Phobius"/>
    </source>
</evidence>